<dbReference type="AlphaFoldDB" id="A0A9W6V5T8"/>
<protein>
    <submittedName>
        <fullName evidence="1">Uncharacterized protein</fullName>
    </submittedName>
</protein>
<dbReference type="EMBL" id="BSSD01000001">
    <property type="protein sequence ID" value="GLW89732.1"/>
    <property type="molecule type" value="Genomic_DNA"/>
</dbReference>
<name>A0A9W6V5T8_9PSEU</name>
<comment type="caution">
    <text evidence="1">The sequence shown here is derived from an EMBL/GenBank/DDBJ whole genome shotgun (WGS) entry which is preliminary data.</text>
</comment>
<evidence type="ECO:0000313" key="1">
    <source>
        <dbReference type="EMBL" id="GLW89732.1"/>
    </source>
</evidence>
<keyword evidence="2" id="KW-1185">Reference proteome</keyword>
<organism evidence="1 2">
    <name type="scientific">Actinokineospora globicatena</name>
    <dbReference type="NCBI Taxonomy" id="103729"/>
    <lineage>
        <taxon>Bacteria</taxon>
        <taxon>Bacillati</taxon>
        <taxon>Actinomycetota</taxon>
        <taxon>Actinomycetes</taxon>
        <taxon>Pseudonocardiales</taxon>
        <taxon>Pseudonocardiaceae</taxon>
        <taxon>Actinokineospora</taxon>
    </lineage>
</organism>
<gene>
    <name evidence="1" type="ORF">Aglo03_05480</name>
</gene>
<reference evidence="1" key="1">
    <citation type="submission" date="2023-02" db="EMBL/GenBank/DDBJ databases">
        <title>Actinokineospora globicatena NBRC 15670.</title>
        <authorList>
            <person name="Ichikawa N."/>
            <person name="Sato H."/>
            <person name="Tonouchi N."/>
        </authorList>
    </citation>
    <scope>NUCLEOTIDE SEQUENCE</scope>
    <source>
        <strain evidence="1">NBRC 15670</strain>
    </source>
</reference>
<accession>A0A9W6V5T8</accession>
<dbReference type="Proteomes" id="UP001165042">
    <property type="component" value="Unassembled WGS sequence"/>
</dbReference>
<sequence>MYVQLKTGYDTDRGPSWITWVQFSKTWRTAYTRGRTLRRWPGMVAGNFYDVETGEEFWVSGPKRDRTDGRYSRAQPEVAEDARAPYERFLRGAALPGREHG</sequence>
<evidence type="ECO:0000313" key="2">
    <source>
        <dbReference type="Proteomes" id="UP001165042"/>
    </source>
</evidence>
<proteinExistence type="predicted"/>